<protein>
    <submittedName>
        <fullName evidence="2">Uncharacterized protein</fullName>
    </submittedName>
</protein>
<feature type="transmembrane region" description="Helical" evidence="1">
    <location>
        <begin position="190"/>
        <end position="208"/>
    </location>
</feature>
<evidence type="ECO:0000313" key="3">
    <source>
        <dbReference type="Proteomes" id="UP000052008"/>
    </source>
</evidence>
<feature type="transmembrane region" description="Helical" evidence="1">
    <location>
        <begin position="99"/>
        <end position="117"/>
    </location>
</feature>
<feature type="transmembrane region" description="Helical" evidence="1">
    <location>
        <begin position="215"/>
        <end position="235"/>
    </location>
</feature>
<sequence length="323" mass="35268">MVISGLTVTYLLISVLTLVVAIPAAVVAFVVARHWRPESGLEQQHQLERWVYLVITLVALGLSLRLGLVPLWFLTLWSLISYVPGAMCLAGMHMLYPPWSFVASALKFVVPLMYGYWLVLNALDRKIESQPFMRRKLFLQAPIALLVLVESSLDFRVLAAVEPRSVSCCTSLFDMPTTAVTKAISSSTPVWAWTFVVLALAVIALALVVRRMPAIPLRAALVVAAAATLPIYILALHTKLSPLLLHAPFHHCVFCVMQMSVDIPVASGLIISGCWLSFVAGVLPSGVEQDVYRGLLDKLLRLSVGTLAVGGIMLAVRVFVTVL</sequence>
<feature type="transmembrane region" description="Helical" evidence="1">
    <location>
        <begin position="137"/>
        <end position="155"/>
    </location>
</feature>
<comment type="caution">
    <text evidence="2">The sequence shown here is derived from an EMBL/GenBank/DDBJ whole genome shotgun (WGS) entry which is preliminary data.</text>
</comment>
<keyword evidence="1" id="KW-0472">Membrane</keyword>
<dbReference type="AlphaFoldDB" id="A0A0S7WVA9"/>
<organism evidence="2 3">
    <name type="scientific">candidate division TA06 bacterium DG_24</name>
    <dbReference type="NCBI Taxonomy" id="1703770"/>
    <lineage>
        <taxon>Bacteria</taxon>
        <taxon>Bacteria division TA06</taxon>
    </lineage>
</organism>
<dbReference type="EMBL" id="LIZS01000010">
    <property type="protein sequence ID" value="KPJ53919.1"/>
    <property type="molecule type" value="Genomic_DNA"/>
</dbReference>
<feature type="transmembrane region" description="Helical" evidence="1">
    <location>
        <begin position="266"/>
        <end position="287"/>
    </location>
</feature>
<dbReference type="Proteomes" id="UP000052008">
    <property type="component" value="Unassembled WGS sequence"/>
</dbReference>
<proteinExistence type="predicted"/>
<reference evidence="2 3" key="1">
    <citation type="journal article" date="2015" name="Microbiome">
        <title>Genomic resolution of linkages in carbon, nitrogen, and sulfur cycling among widespread estuary sediment bacteria.</title>
        <authorList>
            <person name="Baker B.J."/>
            <person name="Lazar C.S."/>
            <person name="Teske A.P."/>
            <person name="Dick G.J."/>
        </authorList>
    </citation>
    <scope>NUCLEOTIDE SEQUENCE [LARGE SCALE GENOMIC DNA]</scope>
    <source>
        <strain evidence="2">DG_24</strain>
    </source>
</reference>
<gene>
    <name evidence="2" type="ORF">AMJ39_02720</name>
</gene>
<accession>A0A0S7WVA9</accession>
<evidence type="ECO:0000256" key="1">
    <source>
        <dbReference type="SAM" id="Phobius"/>
    </source>
</evidence>
<keyword evidence="1" id="KW-1133">Transmembrane helix</keyword>
<feature type="transmembrane region" description="Helical" evidence="1">
    <location>
        <begin position="6"/>
        <end position="31"/>
    </location>
</feature>
<feature type="transmembrane region" description="Helical" evidence="1">
    <location>
        <begin position="51"/>
        <end position="79"/>
    </location>
</feature>
<name>A0A0S7WVA9_UNCT6</name>
<dbReference type="STRING" id="1703770.AMJ39_02720"/>
<evidence type="ECO:0000313" key="2">
    <source>
        <dbReference type="EMBL" id="KPJ53919.1"/>
    </source>
</evidence>
<feature type="transmembrane region" description="Helical" evidence="1">
    <location>
        <begin position="299"/>
        <end position="320"/>
    </location>
</feature>
<keyword evidence="1" id="KW-0812">Transmembrane</keyword>